<dbReference type="PANTHER" id="PTHR47529:SF1">
    <property type="entry name" value="PERIPLASMIC CHAPERONE PPID"/>
    <property type="match status" value="1"/>
</dbReference>
<reference evidence="6" key="1">
    <citation type="submission" date="2021-01" db="EMBL/GenBank/DDBJ databases">
        <title>Modified the classification status of verrucomicrobia.</title>
        <authorList>
            <person name="Feng X."/>
        </authorList>
    </citation>
    <scope>NUCLEOTIDE SEQUENCE</scope>
    <source>
        <strain evidence="6">KCTC 22041</strain>
    </source>
</reference>
<dbReference type="GO" id="GO:0016853">
    <property type="term" value="F:isomerase activity"/>
    <property type="evidence" value="ECO:0007669"/>
    <property type="project" value="UniProtKB-KW"/>
</dbReference>
<gene>
    <name evidence="6" type="ORF">JIN85_02655</name>
</gene>
<evidence type="ECO:0000313" key="6">
    <source>
        <dbReference type="EMBL" id="MBK1881297.1"/>
    </source>
</evidence>
<organism evidence="6 7">
    <name type="scientific">Luteolibacter pohnpeiensis</name>
    <dbReference type="NCBI Taxonomy" id="454153"/>
    <lineage>
        <taxon>Bacteria</taxon>
        <taxon>Pseudomonadati</taxon>
        <taxon>Verrucomicrobiota</taxon>
        <taxon>Verrucomicrobiia</taxon>
        <taxon>Verrucomicrobiales</taxon>
        <taxon>Verrucomicrobiaceae</taxon>
        <taxon>Luteolibacter</taxon>
    </lineage>
</organism>
<evidence type="ECO:0000256" key="5">
    <source>
        <dbReference type="SAM" id="MobiDB-lite"/>
    </source>
</evidence>
<proteinExistence type="predicted"/>
<accession>A0A934S2T6</accession>
<feature type="compositionally biased region" description="Low complexity" evidence="5">
    <location>
        <begin position="251"/>
        <end position="265"/>
    </location>
</feature>
<name>A0A934S2T6_9BACT</name>
<keyword evidence="6" id="KW-0413">Isomerase</keyword>
<evidence type="ECO:0000256" key="3">
    <source>
        <dbReference type="ARBA" id="ARBA00023136"/>
    </source>
</evidence>
<dbReference type="PANTHER" id="PTHR47529">
    <property type="entry name" value="PEPTIDYL-PROLYL CIS-TRANS ISOMERASE D"/>
    <property type="match status" value="1"/>
</dbReference>
<dbReference type="Proteomes" id="UP000603141">
    <property type="component" value="Unassembled WGS sequence"/>
</dbReference>
<dbReference type="SUPFAM" id="SSF109998">
    <property type="entry name" value="Triger factor/SurA peptide-binding domain-like"/>
    <property type="match status" value="1"/>
</dbReference>
<keyword evidence="7" id="KW-1185">Reference proteome</keyword>
<protein>
    <submittedName>
        <fullName evidence="6">Peptidylprolyl isomerase</fullName>
    </submittedName>
</protein>
<feature type="compositionally biased region" description="Basic and acidic residues" evidence="5">
    <location>
        <begin position="269"/>
        <end position="290"/>
    </location>
</feature>
<evidence type="ECO:0000256" key="1">
    <source>
        <dbReference type="ARBA" id="ARBA00004236"/>
    </source>
</evidence>
<evidence type="ECO:0000256" key="2">
    <source>
        <dbReference type="ARBA" id="ARBA00022475"/>
    </source>
</evidence>
<comment type="subcellular location">
    <subcellularLocation>
        <location evidence="1">Cell membrane</location>
    </subcellularLocation>
</comment>
<feature type="region of interest" description="Disordered" evidence="5">
    <location>
        <begin position="251"/>
        <end position="292"/>
    </location>
</feature>
<dbReference type="RefSeq" id="WP_200267364.1">
    <property type="nucleotide sequence ID" value="NZ_JAENIJ010000003.1"/>
</dbReference>
<keyword evidence="4" id="KW-0143">Chaperone</keyword>
<comment type="caution">
    <text evidence="6">The sequence shown here is derived from an EMBL/GenBank/DDBJ whole genome shotgun (WGS) entry which is preliminary data.</text>
</comment>
<dbReference type="EMBL" id="JAENIJ010000003">
    <property type="protein sequence ID" value="MBK1881297.1"/>
    <property type="molecule type" value="Genomic_DNA"/>
</dbReference>
<dbReference type="InterPro" id="IPR052029">
    <property type="entry name" value="PpiD_chaperone"/>
</dbReference>
<dbReference type="GO" id="GO:0005886">
    <property type="term" value="C:plasma membrane"/>
    <property type="evidence" value="ECO:0007669"/>
    <property type="project" value="UniProtKB-SubCell"/>
</dbReference>
<dbReference type="AlphaFoldDB" id="A0A934S2T6"/>
<evidence type="ECO:0000256" key="4">
    <source>
        <dbReference type="ARBA" id="ARBA00023186"/>
    </source>
</evidence>
<sequence>MIEHLRKYSGLIIVVFAILLVAFVLGGYTRNLKGSSAGGMKIIKVDGISYTDTEVHRQGKAALDLTYALANAGDFSLYQFIMPMMGQEANGSDPAENFFVSRMILKDAREKFGIYPGEDEISDTIRGMRAFAGPDGKFSEENYRNFIEKGIGHMGLAERDLRELAADMLVSKKLNAVLGSGLLEDKKIAELNLALQNQQITAELAHLDVTPFREKISPTDDELKTYWETIQESFTTQPRRKFSYFIAKPEAPADAGEEPAAPGPDATDEEKAAATKAAEERKAAAAEDKRKKQQKLNAAVDDFIYQLGDQKGIGFEELAKQNGWEIQTTDFFTQAEPPAELGVSLRSSSQPGKASDILFQIQPIDSDPASKISPAIPIGDDAWLVARLDGEEKSRVKTFDEAKEDARTGYINENAADAMKKAAEEALAKIKDSLAAGKTFEEAATDAGLGPVKKVANITSSYRPDPLDEPQNLFQSLRNIDPGTVADLNIQTDHIFIPYVAKREVVKKADADTSVQNAVSSATSQNEFAAFTAWLNERTETAHVQLLNRR</sequence>
<dbReference type="Pfam" id="PF13624">
    <property type="entry name" value="SurA_N_3"/>
    <property type="match status" value="1"/>
</dbReference>
<evidence type="ECO:0000313" key="7">
    <source>
        <dbReference type="Proteomes" id="UP000603141"/>
    </source>
</evidence>
<keyword evidence="3" id="KW-0472">Membrane</keyword>
<keyword evidence="2" id="KW-1003">Cell membrane</keyword>
<dbReference type="InterPro" id="IPR027304">
    <property type="entry name" value="Trigger_fact/SurA_dom_sf"/>
</dbReference>